<dbReference type="EMBL" id="CAJMXA010002970">
    <property type="protein sequence ID" value="CAE6489577.1"/>
    <property type="molecule type" value="Genomic_DNA"/>
</dbReference>
<gene>
    <name evidence="2" type="ORF">RDB_LOCUS99598</name>
</gene>
<name>A0A8H3H6Z6_9AGAM</name>
<protein>
    <submittedName>
        <fullName evidence="2">Uncharacterized protein</fullName>
    </submittedName>
</protein>
<comment type="caution">
    <text evidence="2">The sequence shown here is derived from an EMBL/GenBank/DDBJ whole genome shotgun (WGS) entry which is preliminary data.</text>
</comment>
<sequence>MRNRVLRSGREYNPGQVPAAPTRRAPKNKAPEPEKRSEASTTHVPDTTPGSGDNSDHTIENEHGLITFGAISASERDDDSIVLKDLTL</sequence>
<feature type="region of interest" description="Disordered" evidence="1">
    <location>
        <begin position="1"/>
        <end position="61"/>
    </location>
</feature>
<evidence type="ECO:0000256" key="1">
    <source>
        <dbReference type="SAM" id="MobiDB-lite"/>
    </source>
</evidence>
<proteinExistence type="predicted"/>
<dbReference type="AlphaFoldDB" id="A0A8H3H6Z6"/>
<accession>A0A8H3H6Z6</accession>
<reference evidence="2" key="1">
    <citation type="submission" date="2021-01" db="EMBL/GenBank/DDBJ databases">
        <authorList>
            <person name="Kaushik A."/>
        </authorList>
    </citation>
    <scope>NUCLEOTIDE SEQUENCE</scope>
    <source>
        <strain evidence="2">AG6-10EEA</strain>
    </source>
</reference>
<feature type="compositionally biased region" description="Basic and acidic residues" evidence="1">
    <location>
        <begin position="29"/>
        <end position="38"/>
    </location>
</feature>
<evidence type="ECO:0000313" key="2">
    <source>
        <dbReference type="EMBL" id="CAE6489577.1"/>
    </source>
</evidence>
<organism evidence="2 3">
    <name type="scientific">Rhizoctonia solani</name>
    <dbReference type="NCBI Taxonomy" id="456999"/>
    <lineage>
        <taxon>Eukaryota</taxon>
        <taxon>Fungi</taxon>
        <taxon>Dikarya</taxon>
        <taxon>Basidiomycota</taxon>
        <taxon>Agaricomycotina</taxon>
        <taxon>Agaricomycetes</taxon>
        <taxon>Cantharellales</taxon>
        <taxon>Ceratobasidiaceae</taxon>
        <taxon>Rhizoctonia</taxon>
    </lineage>
</organism>
<dbReference type="Proteomes" id="UP000663853">
    <property type="component" value="Unassembled WGS sequence"/>
</dbReference>
<feature type="compositionally biased region" description="Polar residues" evidence="1">
    <location>
        <begin position="39"/>
        <end position="53"/>
    </location>
</feature>
<evidence type="ECO:0000313" key="3">
    <source>
        <dbReference type="Proteomes" id="UP000663853"/>
    </source>
</evidence>